<dbReference type="GO" id="GO:0003824">
    <property type="term" value="F:catalytic activity"/>
    <property type="evidence" value="ECO:0007669"/>
    <property type="project" value="InterPro"/>
</dbReference>
<dbReference type="InterPro" id="IPR036663">
    <property type="entry name" value="Fumarylacetoacetase_C_sf"/>
</dbReference>
<comment type="similarity">
    <text evidence="1">Belongs to the FAH family.</text>
</comment>
<accession>A0A5E7ARW1</accession>
<dbReference type="Pfam" id="PF01557">
    <property type="entry name" value="FAA_hydrolase"/>
    <property type="match status" value="1"/>
</dbReference>
<dbReference type="RefSeq" id="WP_150636790.1">
    <property type="nucleotide sequence ID" value="NZ_CABVHP010000002.1"/>
</dbReference>
<evidence type="ECO:0000256" key="1">
    <source>
        <dbReference type="ARBA" id="ARBA00010211"/>
    </source>
</evidence>
<dbReference type="InterPro" id="IPR011234">
    <property type="entry name" value="Fumarylacetoacetase-like_C"/>
</dbReference>
<sequence>MKYQLFAYQSDAATPATGLLLGDRAYDLSRAAKAASLDLPVTTIDGLLADWKLSNVQLQTLVNQVAEHPSEYQAQLLDLNTLKFAPPLQHPGTVYAAGANYKDHVEAMARAINIKPPVDPRSEGIPPWHFIKAGRGSLAAHKQVVKIPEGTHKLDWEAELAVVIGRRAYRVSEDEALEYVAGYTCANDLSSRDHVRRGQVDPSSPFYYDWTAHKCFNGACPIGPFLTPAEFVETPENLDIRLWRNGQLEQNSNTSNHLYGVAEQIAYLTQRIELFPGDVLLTGTPAGVGMEKGVFLARGDVLKVWIDGLGELETTIY</sequence>
<dbReference type="OrthoDB" id="9805307at2"/>
<dbReference type="EMBL" id="CABVHP010000002">
    <property type="protein sequence ID" value="VVN79504.1"/>
    <property type="molecule type" value="Genomic_DNA"/>
</dbReference>
<comment type="similarity">
    <text evidence="2">Belongs to the hydratase/decarboxylase family.</text>
</comment>
<dbReference type="Gene3D" id="3.90.850.10">
    <property type="entry name" value="Fumarylacetoacetase-like, C-terminal domain"/>
    <property type="match status" value="1"/>
</dbReference>
<dbReference type="GO" id="GO:0044281">
    <property type="term" value="P:small molecule metabolic process"/>
    <property type="evidence" value="ECO:0007669"/>
    <property type="project" value="UniProtKB-ARBA"/>
</dbReference>
<reference evidence="5 6" key="1">
    <citation type="submission" date="2019-09" db="EMBL/GenBank/DDBJ databases">
        <authorList>
            <person name="Chandra G."/>
            <person name="Truman W A."/>
        </authorList>
    </citation>
    <scope>NUCLEOTIDE SEQUENCE [LARGE SCALE GENOMIC DNA]</scope>
    <source>
        <strain evidence="5">PS704</strain>
    </source>
</reference>
<dbReference type="GO" id="GO:0046872">
    <property type="term" value="F:metal ion binding"/>
    <property type="evidence" value="ECO:0007669"/>
    <property type="project" value="UniProtKB-KW"/>
</dbReference>
<evidence type="ECO:0000259" key="4">
    <source>
        <dbReference type="Pfam" id="PF01557"/>
    </source>
</evidence>
<keyword evidence="3" id="KW-0479">Metal-binding</keyword>
<dbReference type="PANTHER" id="PTHR42796:SF4">
    <property type="entry name" value="FUMARYLACETOACETATE HYDROLASE DOMAIN-CONTAINING PROTEIN 2A"/>
    <property type="match status" value="1"/>
</dbReference>
<dbReference type="InterPro" id="IPR051121">
    <property type="entry name" value="FAH"/>
</dbReference>
<evidence type="ECO:0000256" key="3">
    <source>
        <dbReference type="ARBA" id="ARBA00022723"/>
    </source>
</evidence>
<name>A0A5E7ARW1_PSEFL</name>
<dbReference type="AlphaFoldDB" id="A0A5E7ARW1"/>
<gene>
    <name evidence="5" type="ORF">PS704_00987</name>
</gene>
<protein>
    <recommendedName>
        <fullName evidence="4">Fumarylacetoacetase-like C-terminal domain-containing protein</fullName>
    </recommendedName>
</protein>
<evidence type="ECO:0000313" key="5">
    <source>
        <dbReference type="EMBL" id="VVN79504.1"/>
    </source>
</evidence>
<proteinExistence type="inferred from homology"/>
<dbReference type="PANTHER" id="PTHR42796">
    <property type="entry name" value="FUMARYLACETOACETATE HYDROLASE DOMAIN-CONTAINING PROTEIN 2A-RELATED"/>
    <property type="match status" value="1"/>
</dbReference>
<evidence type="ECO:0000313" key="6">
    <source>
        <dbReference type="Proteomes" id="UP000326557"/>
    </source>
</evidence>
<organism evidence="5 6">
    <name type="scientific">Pseudomonas fluorescens</name>
    <dbReference type="NCBI Taxonomy" id="294"/>
    <lineage>
        <taxon>Bacteria</taxon>
        <taxon>Pseudomonadati</taxon>
        <taxon>Pseudomonadota</taxon>
        <taxon>Gammaproteobacteria</taxon>
        <taxon>Pseudomonadales</taxon>
        <taxon>Pseudomonadaceae</taxon>
        <taxon>Pseudomonas</taxon>
    </lineage>
</organism>
<dbReference type="Proteomes" id="UP000326557">
    <property type="component" value="Unassembled WGS sequence"/>
</dbReference>
<dbReference type="SUPFAM" id="SSF56529">
    <property type="entry name" value="FAH"/>
    <property type="match status" value="1"/>
</dbReference>
<feature type="domain" description="Fumarylacetoacetase-like C-terminal" evidence="4">
    <location>
        <begin position="93"/>
        <end position="316"/>
    </location>
</feature>
<evidence type="ECO:0000256" key="2">
    <source>
        <dbReference type="ARBA" id="ARBA00010715"/>
    </source>
</evidence>